<accession>A0AAD5YF81</accession>
<dbReference type="InterPro" id="IPR013837">
    <property type="entry name" value="ATP_synth_F0_suB"/>
</dbReference>
<reference evidence="9" key="1">
    <citation type="submission" date="2022-07" db="EMBL/GenBank/DDBJ databases">
        <title>Genome Sequence of Physisporinus lineatus.</title>
        <authorList>
            <person name="Buettner E."/>
        </authorList>
    </citation>
    <scope>NUCLEOTIDE SEQUENCE</scope>
    <source>
        <strain evidence="9">VT162</strain>
    </source>
</reference>
<evidence type="ECO:0000256" key="2">
    <source>
        <dbReference type="ARBA" id="ARBA00022547"/>
    </source>
</evidence>
<name>A0AAD5YF81_9APHY</name>
<evidence type="ECO:0000256" key="5">
    <source>
        <dbReference type="ARBA" id="ARBA00023065"/>
    </source>
</evidence>
<keyword evidence="5 8" id="KW-0406">Ion transport</keyword>
<sequence>MVASIPRAIAARGMSSSSNPPPPAERASEIINNLPSSPNLITKTGSVVLGTGLVATAISQELYVMNEETVIAVGFAILAAFIAKSIREPYRDWAEGHISRIKNILDSSRAEHTQAVKDRIQSVEQMKDVVDVTKGLFALSKVRPHPRSIKYLNSQFHRNDAFQETAQLESEAFVQRQKVVLASEVKAVLDSWVRYEQQAKENEQAELVKSVIENVLQSLKNDKTQKDILTGALAEIEQLVKSKAI</sequence>
<keyword evidence="4 8" id="KW-0999">Mitochondrion inner membrane</keyword>
<dbReference type="SUPFAM" id="SSF161060">
    <property type="entry name" value="ATP synthase B chain-like"/>
    <property type="match status" value="2"/>
</dbReference>
<dbReference type="EMBL" id="JANAWD010000483">
    <property type="protein sequence ID" value="KAJ3478809.1"/>
    <property type="molecule type" value="Genomic_DNA"/>
</dbReference>
<keyword evidence="10" id="KW-1185">Reference proteome</keyword>
<evidence type="ECO:0000256" key="6">
    <source>
        <dbReference type="ARBA" id="ARBA00023128"/>
    </source>
</evidence>
<evidence type="ECO:0000256" key="3">
    <source>
        <dbReference type="ARBA" id="ARBA00022781"/>
    </source>
</evidence>
<organism evidence="9 10">
    <name type="scientific">Meripilus lineatus</name>
    <dbReference type="NCBI Taxonomy" id="2056292"/>
    <lineage>
        <taxon>Eukaryota</taxon>
        <taxon>Fungi</taxon>
        <taxon>Dikarya</taxon>
        <taxon>Basidiomycota</taxon>
        <taxon>Agaricomycotina</taxon>
        <taxon>Agaricomycetes</taxon>
        <taxon>Polyporales</taxon>
        <taxon>Meripilaceae</taxon>
        <taxon>Meripilus</taxon>
    </lineage>
</organism>
<dbReference type="Pfam" id="PF05405">
    <property type="entry name" value="Mt_ATP-synt_B"/>
    <property type="match status" value="2"/>
</dbReference>
<evidence type="ECO:0000256" key="4">
    <source>
        <dbReference type="ARBA" id="ARBA00022792"/>
    </source>
</evidence>
<dbReference type="PANTHER" id="PTHR12733:SF3">
    <property type="entry name" value="ATP SYNTHASE F(0) COMPLEX SUBUNIT B1, MITOCHONDRIAL"/>
    <property type="match status" value="1"/>
</dbReference>
<comment type="subcellular location">
    <subcellularLocation>
        <location evidence="8">Mitochondrion</location>
    </subcellularLocation>
    <subcellularLocation>
        <location evidence="8">Mitochondrion inner membrane</location>
    </subcellularLocation>
</comment>
<comment type="caution">
    <text evidence="9">The sequence shown here is derived from an EMBL/GenBank/DDBJ whole genome shotgun (WGS) entry which is preliminary data.</text>
</comment>
<dbReference type="PANTHER" id="PTHR12733">
    <property type="entry name" value="MITOCHONDRIAL ATP SYNTHASE B CHAIN"/>
    <property type="match status" value="1"/>
</dbReference>
<comment type="similarity">
    <text evidence="8">Belongs to the eukaryotic ATPase B chain family.</text>
</comment>
<proteinExistence type="inferred from homology"/>
<comment type="function">
    <text evidence="8">Subunit b, of the mitochondrial membrane ATP synthase complex (F(1)F(0) ATP synthase or Complex V) that produces ATP from ADP in the presence of a proton gradient across the membrane which is generated by electron transport complexes of the respiratory chain. ATP synthase complex consist of a soluble F(1) head domain - the catalytic core - and a membrane F(1) domain - the membrane proton channel. These two domains are linked by a central stalk rotating inside the F(1) region and a stationary peripheral stalk. During catalysis, ATP synthesis in the catalytic domain of F(1) is coupled via a rotary mechanism of the central stalk subunits to proton translocation. In vivo, can only synthesize ATP although its ATP hydrolase activity can be activated artificially in vitro. Part of the complex F(0) domain. Part of the complex F(0) domain and the peripheric stalk, which acts as a stator to hold the catalytic alpha(3)beta(3) subcomplex and subunit a/ATP6 static relative to the rotary elements.</text>
</comment>
<dbReference type="InterPro" id="IPR008688">
    <property type="entry name" value="ATP_synth_Bsub_B/MI25"/>
</dbReference>
<keyword evidence="2 8" id="KW-0138">CF(0)</keyword>
<dbReference type="GO" id="GO:0005743">
    <property type="term" value="C:mitochondrial inner membrane"/>
    <property type="evidence" value="ECO:0007669"/>
    <property type="project" value="UniProtKB-SubCell"/>
</dbReference>
<keyword evidence="1 8" id="KW-0813">Transport</keyword>
<protein>
    <recommendedName>
        <fullName evidence="8">ATP synthase subunit 4</fullName>
    </recommendedName>
</protein>
<evidence type="ECO:0000256" key="1">
    <source>
        <dbReference type="ARBA" id="ARBA00022448"/>
    </source>
</evidence>
<dbReference type="GO" id="GO:0045259">
    <property type="term" value="C:proton-transporting ATP synthase complex"/>
    <property type="evidence" value="ECO:0007669"/>
    <property type="project" value="UniProtKB-KW"/>
</dbReference>
<evidence type="ECO:0000313" key="10">
    <source>
        <dbReference type="Proteomes" id="UP001212997"/>
    </source>
</evidence>
<keyword evidence="3 8" id="KW-0375">Hydrogen ion transport</keyword>
<keyword evidence="7 8" id="KW-0472">Membrane</keyword>
<evidence type="ECO:0000313" key="9">
    <source>
        <dbReference type="EMBL" id="KAJ3478809.1"/>
    </source>
</evidence>
<comment type="subunit">
    <text evidence="8">F-type ATPases have 2 components, CF(1) - the catalytic core - and CF(0) - the membrane proton channel. In yeast, the dimeric form of ATP synthase consists of 17 polypeptides: alpha, beta, gamma, delta, epsilon, 4 (B), 5 (OSCP), 6 (A), 8, 9 (C), d, E (Tim11), f, g, h, i/j and k.</text>
</comment>
<dbReference type="GO" id="GO:0046933">
    <property type="term" value="F:proton-transporting ATP synthase activity, rotational mechanism"/>
    <property type="evidence" value="ECO:0007669"/>
    <property type="project" value="TreeGrafter"/>
</dbReference>
<dbReference type="Gene3D" id="1.20.5.2210">
    <property type="match status" value="1"/>
</dbReference>
<evidence type="ECO:0000256" key="8">
    <source>
        <dbReference type="RuleBase" id="RU368017"/>
    </source>
</evidence>
<gene>
    <name evidence="9" type="ORF">NLI96_g9501</name>
</gene>
<keyword evidence="6 8" id="KW-0496">Mitochondrion</keyword>
<dbReference type="AlphaFoldDB" id="A0AAD5YF81"/>
<evidence type="ECO:0000256" key="7">
    <source>
        <dbReference type="ARBA" id="ARBA00023136"/>
    </source>
</evidence>
<dbReference type="Proteomes" id="UP001212997">
    <property type="component" value="Unassembled WGS sequence"/>
</dbReference>